<dbReference type="InterPro" id="IPR009061">
    <property type="entry name" value="DNA-bd_dom_put_sf"/>
</dbReference>
<dbReference type="GO" id="GO:0003677">
    <property type="term" value="F:DNA binding"/>
    <property type="evidence" value="ECO:0007669"/>
    <property type="project" value="UniProtKB-KW"/>
</dbReference>
<keyword evidence="3" id="KW-0010">Activator</keyword>
<proteinExistence type="predicted"/>
<evidence type="ECO:0000256" key="3">
    <source>
        <dbReference type="ARBA" id="ARBA00023159"/>
    </source>
</evidence>
<dbReference type="InterPro" id="IPR012925">
    <property type="entry name" value="TipAS_dom"/>
</dbReference>
<dbReference type="RefSeq" id="WP_040060925.1">
    <property type="nucleotide sequence ID" value="NZ_CP011974.1"/>
</dbReference>
<keyword evidence="6" id="KW-1185">Reference proteome</keyword>
<dbReference type="GeneID" id="93700781"/>
<protein>
    <submittedName>
        <fullName evidence="5">MerR family transcriptional regulator</fullName>
    </submittedName>
</protein>
<dbReference type="PANTHER" id="PTHR30204">
    <property type="entry name" value="REDOX-CYCLING DRUG-SENSING TRANSCRIPTIONAL ACTIVATOR SOXR"/>
    <property type="match status" value="1"/>
</dbReference>
<keyword evidence="4" id="KW-0804">Transcription</keyword>
<accession>A0A0H4KM44</accession>
<dbReference type="Gene3D" id="1.10.1660.10">
    <property type="match status" value="1"/>
</dbReference>
<dbReference type="SUPFAM" id="SSF89082">
    <property type="entry name" value="Antibiotic binding domain of TipA-like multidrug resistance regulators"/>
    <property type="match status" value="1"/>
</dbReference>
<dbReference type="InterPro" id="IPR000551">
    <property type="entry name" value="MerR-type_HTH_dom"/>
</dbReference>
<dbReference type="OrthoDB" id="9814833at2"/>
<reference evidence="5 6" key="1">
    <citation type="journal article" date="2015" name="PLoS ONE">
        <title>Genome Sequence of Bacillus endophyticus and Analysis of Its Companion Mechanism in the Ketogulonigenium vulgare-Bacillus Strain Consortium.</title>
        <authorList>
            <person name="Jia N."/>
            <person name="Du J."/>
            <person name="Ding M.Z."/>
            <person name="Gao F."/>
            <person name="Yuan Y.J."/>
        </authorList>
    </citation>
    <scope>NUCLEOTIDE SEQUENCE [LARGE SCALE GENOMIC DNA]</scope>
    <source>
        <strain evidence="5 6">Hbe603</strain>
    </source>
</reference>
<dbReference type="SUPFAM" id="SSF46955">
    <property type="entry name" value="Putative DNA-binding domain"/>
    <property type="match status" value="1"/>
</dbReference>
<evidence type="ECO:0000256" key="1">
    <source>
        <dbReference type="ARBA" id="ARBA00023015"/>
    </source>
</evidence>
<dbReference type="Proteomes" id="UP000036202">
    <property type="component" value="Chromosome"/>
</dbReference>
<dbReference type="AlphaFoldDB" id="A0A1X7DJK6"/>
<evidence type="ECO:0000256" key="4">
    <source>
        <dbReference type="ARBA" id="ARBA00023163"/>
    </source>
</evidence>
<dbReference type="GO" id="GO:0003700">
    <property type="term" value="F:DNA-binding transcription factor activity"/>
    <property type="evidence" value="ECO:0007669"/>
    <property type="project" value="InterPro"/>
</dbReference>
<dbReference type="KEGG" id="beo:BEH_15570"/>
<keyword evidence="1" id="KW-0805">Transcription regulation</keyword>
<dbReference type="PANTHER" id="PTHR30204:SF90">
    <property type="entry name" value="HTH-TYPE TRANSCRIPTIONAL ACTIVATOR MTA"/>
    <property type="match status" value="1"/>
</dbReference>
<dbReference type="CDD" id="cd01106">
    <property type="entry name" value="HTH_TipAL-Mta"/>
    <property type="match status" value="1"/>
</dbReference>
<organism evidence="5 6">
    <name type="scientific">Priestia filamentosa</name>
    <dbReference type="NCBI Taxonomy" id="1402861"/>
    <lineage>
        <taxon>Bacteria</taxon>
        <taxon>Bacillati</taxon>
        <taxon>Bacillota</taxon>
        <taxon>Bacilli</taxon>
        <taxon>Bacillales</taxon>
        <taxon>Bacillaceae</taxon>
        <taxon>Priestia</taxon>
    </lineage>
</organism>
<dbReference type="PROSITE" id="PS50937">
    <property type="entry name" value="HTH_MERR_2"/>
    <property type="match status" value="1"/>
</dbReference>
<evidence type="ECO:0000313" key="5">
    <source>
        <dbReference type="EMBL" id="AKO93364.1"/>
    </source>
</evidence>
<accession>A0A1X7DJK6</accession>
<reference evidence="6" key="2">
    <citation type="submission" date="2015-06" db="EMBL/GenBank/DDBJ databases">
        <title>Genome Sequence of Bacillus endophyticus and Analysis of its Companion Mechanism in the Ketogulonigenium vulgare-Bacillus strain Consortium.</title>
        <authorList>
            <person name="Jia N."/>
            <person name="Du J."/>
            <person name="Ding M.-Z."/>
            <person name="Gao F."/>
            <person name="Yuan Y.-J."/>
        </authorList>
    </citation>
    <scope>NUCLEOTIDE SEQUENCE [LARGE SCALE GENOMIC DNA]</scope>
    <source>
        <strain evidence="6">Hbe603</strain>
    </source>
</reference>
<dbReference type="Pfam" id="PF07739">
    <property type="entry name" value="TipAS"/>
    <property type="match status" value="1"/>
</dbReference>
<dbReference type="SMART" id="SM00422">
    <property type="entry name" value="HTH_MERR"/>
    <property type="match status" value="1"/>
</dbReference>
<dbReference type="InterPro" id="IPR047057">
    <property type="entry name" value="MerR_fam"/>
</dbReference>
<evidence type="ECO:0000313" key="6">
    <source>
        <dbReference type="Proteomes" id="UP000036202"/>
    </source>
</evidence>
<dbReference type="InterPro" id="IPR036244">
    <property type="entry name" value="TipA-like_antibiotic-bd"/>
</dbReference>
<dbReference type="Gene3D" id="1.10.490.50">
    <property type="entry name" value="Antibiotic binding domain of TipA-like multidrug resistance regulators"/>
    <property type="match status" value="1"/>
</dbReference>
<sequence length="249" mass="29443">MLYTVKQISELTNVTVKTLYHYHKIGLLLPCKISEAGYRLYGIKELERLQQILFYRELDFPLKKIHQLLDGEPERLSILSDQRKLLLARMERIKRLVQTLDESIHFTMKGDIMDKSEMFKGFESEKEWVEAMTDQSEYLKEKYDYDLFKENQIDVQSMNEQALEAKHFMDSIANALKEGLKFNDEKVQDLIKQHIDFLNNQGHNTRAEDFAIQARFFLNDDFHRNMLESQQTGLSYYLCIAAESFAAFK</sequence>
<dbReference type="Pfam" id="PF13411">
    <property type="entry name" value="MerR_1"/>
    <property type="match status" value="1"/>
</dbReference>
<gene>
    <name evidence="5" type="ORF">BEH_15570</name>
</gene>
<evidence type="ECO:0000256" key="2">
    <source>
        <dbReference type="ARBA" id="ARBA00023125"/>
    </source>
</evidence>
<dbReference type="PATRIC" id="fig|135735.6.peg.3299"/>
<dbReference type="EMBL" id="CP011974">
    <property type="protein sequence ID" value="AKO93364.1"/>
    <property type="molecule type" value="Genomic_DNA"/>
</dbReference>
<keyword evidence="2" id="KW-0238">DNA-binding</keyword>
<name>A0A1X7DJK6_9BACI</name>